<proteinExistence type="inferred from homology"/>
<dbReference type="Gene3D" id="3.30.910.20">
    <property type="entry name" value="Skp domain"/>
    <property type="match status" value="1"/>
</dbReference>
<evidence type="ECO:0000313" key="4">
    <source>
        <dbReference type="EMBL" id="GAB61410.1"/>
    </source>
</evidence>
<dbReference type="GO" id="GO:0051082">
    <property type="term" value="F:unfolded protein binding"/>
    <property type="evidence" value="ECO:0007669"/>
    <property type="project" value="InterPro"/>
</dbReference>
<feature type="coiled-coil region" evidence="3">
    <location>
        <begin position="69"/>
        <end position="100"/>
    </location>
</feature>
<keyword evidence="5" id="KW-1185">Reference proteome</keyword>
<name>I3II65_9BACT</name>
<comment type="similarity">
    <text evidence="1">Belongs to the Skp family.</text>
</comment>
<dbReference type="PANTHER" id="PTHR35089">
    <property type="entry name" value="CHAPERONE PROTEIN SKP"/>
    <property type="match status" value="1"/>
</dbReference>
<organism evidence="4 5">
    <name type="scientific">Candidatus Jettenia caeni</name>
    <dbReference type="NCBI Taxonomy" id="247490"/>
    <lineage>
        <taxon>Bacteria</taxon>
        <taxon>Pseudomonadati</taxon>
        <taxon>Planctomycetota</taxon>
        <taxon>Candidatus Brocadiia</taxon>
        <taxon>Candidatus Brocadiales</taxon>
        <taxon>Candidatus Brocadiaceae</taxon>
        <taxon>Candidatus Jettenia</taxon>
    </lineage>
</organism>
<dbReference type="eggNOG" id="ENOG5033VK5">
    <property type="taxonomic scope" value="Bacteria"/>
</dbReference>
<sequence length="220" mass="25327">MELETVLKHGRKINNLLCITAMVTCLYLFSLSGLSLVQAKEAVGGNVPSRNLKLGVVDLNSVFEKYEKRKNFDAQLKEQEKKHQKIINDKKKELVSLNEKIQLLDLGSEARRKDEEAFEKKNIELESYAKFAEKSLMKKYKDYFENLYTEVCKEVENIGKLEQYDLIIKKEEPELQSGGISELQFKVGIKAVLYHSDEIDITNRVIETLNKKYAEASKGK</sequence>
<dbReference type="STRING" id="247490.KSU1_B0553"/>
<evidence type="ECO:0000313" key="5">
    <source>
        <dbReference type="Proteomes" id="UP000002985"/>
    </source>
</evidence>
<keyword evidence="2" id="KW-0732">Signal</keyword>
<protein>
    <recommendedName>
        <fullName evidence="6">Outer membrane protein</fullName>
    </recommendedName>
</protein>
<evidence type="ECO:0000256" key="3">
    <source>
        <dbReference type="SAM" id="Coils"/>
    </source>
</evidence>
<evidence type="ECO:0008006" key="6">
    <source>
        <dbReference type="Google" id="ProtNLM"/>
    </source>
</evidence>
<accession>I3II65</accession>
<dbReference type="GO" id="GO:0005829">
    <property type="term" value="C:cytosol"/>
    <property type="evidence" value="ECO:0007669"/>
    <property type="project" value="TreeGrafter"/>
</dbReference>
<dbReference type="SUPFAM" id="SSF111384">
    <property type="entry name" value="OmpH-like"/>
    <property type="match status" value="1"/>
</dbReference>
<dbReference type="Pfam" id="PF03938">
    <property type="entry name" value="OmpH"/>
    <property type="match status" value="1"/>
</dbReference>
<dbReference type="InterPro" id="IPR005632">
    <property type="entry name" value="Chaperone_Skp"/>
</dbReference>
<dbReference type="InterPro" id="IPR024930">
    <property type="entry name" value="Skp_dom_sf"/>
</dbReference>
<dbReference type="SMART" id="SM00935">
    <property type="entry name" value="OmpH"/>
    <property type="match status" value="1"/>
</dbReference>
<evidence type="ECO:0000256" key="2">
    <source>
        <dbReference type="ARBA" id="ARBA00022729"/>
    </source>
</evidence>
<keyword evidence="3" id="KW-0175">Coiled coil</keyword>
<dbReference type="GO" id="GO:0050821">
    <property type="term" value="P:protein stabilization"/>
    <property type="evidence" value="ECO:0007669"/>
    <property type="project" value="TreeGrafter"/>
</dbReference>
<gene>
    <name evidence="4" type="ORF">KSU1_B0553</name>
</gene>
<comment type="caution">
    <text evidence="4">The sequence shown here is derived from an EMBL/GenBank/DDBJ whole genome shotgun (WGS) entry which is preliminary data.</text>
</comment>
<dbReference type="Proteomes" id="UP000002985">
    <property type="component" value="Unassembled WGS sequence"/>
</dbReference>
<dbReference type="AlphaFoldDB" id="I3II65"/>
<evidence type="ECO:0000256" key="1">
    <source>
        <dbReference type="ARBA" id="ARBA00009091"/>
    </source>
</evidence>
<dbReference type="EMBL" id="BAFH01000002">
    <property type="protein sequence ID" value="GAB61410.1"/>
    <property type="molecule type" value="Genomic_DNA"/>
</dbReference>
<dbReference type="OrthoDB" id="274187at2"/>
<reference evidence="4 5" key="1">
    <citation type="journal article" date="2012" name="FEBS Lett.">
        <title>Anammox organism KSU-1 expresses a NirK-type copper-containing nitrite reductase instead of a NirS-type with cytochrome cd1.</title>
        <authorList>
            <person name="Hira D."/>
            <person name="Toh H."/>
            <person name="Migita C.T."/>
            <person name="Okubo H."/>
            <person name="Nishiyama T."/>
            <person name="Hattori M."/>
            <person name="Furukawa K."/>
            <person name="Fujii T."/>
        </authorList>
    </citation>
    <scope>NUCLEOTIDE SEQUENCE [LARGE SCALE GENOMIC DNA]</scope>
</reference>
<dbReference type="PANTHER" id="PTHR35089:SF1">
    <property type="entry name" value="CHAPERONE PROTEIN SKP"/>
    <property type="match status" value="1"/>
</dbReference>